<reference evidence="3 4" key="1">
    <citation type="submission" date="2023-07" db="EMBL/GenBank/DDBJ databases">
        <title>Genomic Encyclopedia of Type Strains, Phase IV (KMG-IV): sequencing the most valuable type-strain genomes for metagenomic binning, comparative biology and taxonomic classification.</title>
        <authorList>
            <person name="Goeker M."/>
        </authorList>
    </citation>
    <scope>NUCLEOTIDE SEQUENCE [LARGE SCALE GENOMIC DNA]</scope>
    <source>
        <strain evidence="3 4">DSM 19562</strain>
    </source>
</reference>
<dbReference type="CDD" id="cd03443">
    <property type="entry name" value="PaaI_thioesterase"/>
    <property type="match status" value="1"/>
</dbReference>
<evidence type="ECO:0000259" key="2">
    <source>
        <dbReference type="Pfam" id="PF03061"/>
    </source>
</evidence>
<protein>
    <submittedName>
        <fullName evidence="3">Uncharacterized protein (TIGR00369 family)</fullName>
    </submittedName>
</protein>
<dbReference type="EMBL" id="JAUSVV010000002">
    <property type="protein sequence ID" value="MDQ0442130.1"/>
    <property type="molecule type" value="Genomic_DNA"/>
</dbReference>
<organism evidence="3 4">
    <name type="scientific">Methylobacterium persicinum</name>
    <dbReference type="NCBI Taxonomy" id="374426"/>
    <lineage>
        <taxon>Bacteria</taxon>
        <taxon>Pseudomonadati</taxon>
        <taxon>Pseudomonadota</taxon>
        <taxon>Alphaproteobacteria</taxon>
        <taxon>Hyphomicrobiales</taxon>
        <taxon>Methylobacteriaceae</taxon>
        <taxon>Methylobacterium</taxon>
    </lineage>
</organism>
<keyword evidence="4" id="KW-1185">Reference proteome</keyword>
<proteinExistence type="predicted"/>
<name>A0ABU0HIH4_9HYPH</name>
<dbReference type="NCBIfam" id="TIGR00369">
    <property type="entry name" value="unchar_dom_1"/>
    <property type="match status" value="1"/>
</dbReference>
<accession>A0ABU0HIH4</accession>
<evidence type="ECO:0000256" key="1">
    <source>
        <dbReference type="ARBA" id="ARBA00022801"/>
    </source>
</evidence>
<dbReference type="Pfam" id="PF03061">
    <property type="entry name" value="4HBT"/>
    <property type="match status" value="1"/>
</dbReference>
<dbReference type="PANTHER" id="PTHR42856">
    <property type="entry name" value="ACYL-COENZYME A THIOESTERASE PAAI"/>
    <property type="match status" value="1"/>
</dbReference>
<dbReference type="InterPro" id="IPR006683">
    <property type="entry name" value="Thioestr_dom"/>
</dbReference>
<dbReference type="RefSeq" id="WP_238249604.1">
    <property type="nucleotide sequence ID" value="NZ_BPQX01000033.1"/>
</dbReference>
<evidence type="ECO:0000313" key="3">
    <source>
        <dbReference type="EMBL" id="MDQ0442130.1"/>
    </source>
</evidence>
<dbReference type="InterPro" id="IPR052723">
    <property type="entry name" value="Acyl-CoA_thioesterase_PaaI"/>
</dbReference>
<feature type="domain" description="Thioesterase" evidence="2">
    <location>
        <begin position="50"/>
        <end position="124"/>
    </location>
</feature>
<dbReference type="PANTHER" id="PTHR42856:SF1">
    <property type="entry name" value="ACYL-COENZYME A THIOESTERASE PAAI"/>
    <property type="match status" value="1"/>
</dbReference>
<dbReference type="InterPro" id="IPR029069">
    <property type="entry name" value="HotDog_dom_sf"/>
</dbReference>
<sequence length="139" mass="15117">MTDDKGTDDPTAAGWTLVEDDGFIATVGPLYVRDGIYAFRADRKHANLIGVVHGGMLMSFADRAMGVTAMGAADGANCVTIQLEMKFLEAGRMGNWISAQSFVVKRTGSMVFMRGEVRDGERLVATADGVWKILRRRAE</sequence>
<comment type="caution">
    <text evidence="3">The sequence shown here is derived from an EMBL/GenBank/DDBJ whole genome shotgun (WGS) entry which is preliminary data.</text>
</comment>
<dbReference type="Proteomes" id="UP001236369">
    <property type="component" value="Unassembled WGS sequence"/>
</dbReference>
<gene>
    <name evidence="3" type="ORF">QO016_001613</name>
</gene>
<dbReference type="SUPFAM" id="SSF54637">
    <property type="entry name" value="Thioesterase/thiol ester dehydrase-isomerase"/>
    <property type="match status" value="1"/>
</dbReference>
<keyword evidence="1" id="KW-0378">Hydrolase</keyword>
<dbReference type="Gene3D" id="3.10.129.10">
    <property type="entry name" value="Hotdog Thioesterase"/>
    <property type="match status" value="1"/>
</dbReference>
<evidence type="ECO:0000313" key="4">
    <source>
        <dbReference type="Proteomes" id="UP001236369"/>
    </source>
</evidence>
<dbReference type="InterPro" id="IPR003736">
    <property type="entry name" value="PAAI_dom"/>
</dbReference>